<reference evidence="4" key="1">
    <citation type="submission" date="2016-07" db="EMBL/GenBank/DDBJ databases">
        <title>Nontailed viruses are major unrecognized killers of bacteria in the ocean.</title>
        <authorList>
            <person name="Kauffman K."/>
            <person name="Hussain F."/>
            <person name="Yang J."/>
            <person name="Arevalo P."/>
            <person name="Brown J."/>
            <person name="Cutler M."/>
            <person name="Kelly L."/>
            <person name="Polz M.F."/>
        </authorList>
    </citation>
    <scope>NUCLEOTIDE SEQUENCE [LARGE SCALE GENOMIC DNA]</scope>
    <source>
        <strain evidence="4">10N.286.54.F3</strain>
    </source>
</reference>
<evidence type="ECO:0000313" key="3">
    <source>
        <dbReference type="EMBL" id="PTP12237.1"/>
    </source>
</evidence>
<evidence type="ECO:0000313" key="2">
    <source>
        <dbReference type="EMBL" id="PMF28955.1"/>
    </source>
</evidence>
<evidence type="ECO:0000256" key="1">
    <source>
        <dbReference type="SAM" id="Phobius"/>
    </source>
</evidence>
<dbReference type="RefSeq" id="WP_017087839.1">
    <property type="nucleotide sequence ID" value="NZ_CAWNZY010000075.1"/>
</dbReference>
<keyword evidence="1" id="KW-1133">Transmembrane helix</keyword>
<keyword evidence="1" id="KW-0812">Transmembrane</keyword>
<dbReference type="Proteomes" id="UP000244080">
    <property type="component" value="Unassembled WGS sequence"/>
</dbReference>
<protein>
    <recommendedName>
        <fullName evidence="6">DUF304 domain-containing protein</fullName>
    </recommendedName>
</protein>
<keyword evidence="1" id="KW-0472">Membrane</keyword>
<reference evidence="3 5" key="3">
    <citation type="submission" date="2017-11" db="EMBL/GenBank/DDBJ databases">
        <title>Population delineation of vibrios coincides with oyster pathogenicity.</title>
        <authorList>
            <person name="Bruto M."/>
            <person name="Labreuche Y."/>
            <person name="James A."/>
            <person name="Piel D."/>
            <person name="Chenivesse S."/>
            <person name="Petton B."/>
            <person name="Polz M.F."/>
            <person name="Le Roux F."/>
        </authorList>
    </citation>
    <scope>NUCLEOTIDE SEQUENCE [LARGE SCALE GENOMIC DNA]</scope>
    <source>
        <strain evidence="3 5">1F_55</strain>
    </source>
</reference>
<dbReference type="EMBL" id="MCSW01000071">
    <property type="protein sequence ID" value="PMF28955.1"/>
    <property type="molecule type" value="Genomic_DNA"/>
</dbReference>
<dbReference type="EMBL" id="PIGA01000061">
    <property type="protein sequence ID" value="PTP12237.1"/>
    <property type="molecule type" value="Genomic_DNA"/>
</dbReference>
<dbReference type="Proteomes" id="UP000235405">
    <property type="component" value="Unassembled WGS sequence"/>
</dbReference>
<sequence>MDNRIRLNFVKFTLLEFVLAAFLLVSIYLLFGDNPQSLPTIGLMFSAVAVLKVVTLWWQFRNRSFEISNNHVCFDGHACDIKLQGNILPFGIGSVIKLSYTKGAMQKRNIYLPKGAMNKEEWNRMLACRT</sequence>
<feature type="transmembrane region" description="Helical" evidence="1">
    <location>
        <begin position="12"/>
        <end position="31"/>
    </location>
</feature>
<comment type="caution">
    <text evidence="3">The sequence shown here is derived from an EMBL/GenBank/DDBJ whole genome shotgun (WGS) entry which is preliminary data.</text>
</comment>
<accession>A0A1C3IX04</accession>
<evidence type="ECO:0000313" key="5">
    <source>
        <dbReference type="Proteomes" id="UP000244080"/>
    </source>
</evidence>
<proteinExistence type="predicted"/>
<evidence type="ECO:0008006" key="6">
    <source>
        <dbReference type="Google" id="ProtNLM"/>
    </source>
</evidence>
<organism evidence="3 5">
    <name type="scientific">Vibrio splendidus</name>
    <dbReference type="NCBI Taxonomy" id="29497"/>
    <lineage>
        <taxon>Bacteria</taxon>
        <taxon>Pseudomonadati</taxon>
        <taxon>Pseudomonadota</taxon>
        <taxon>Gammaproteobacteria</taxon>
        <taxon>Vibrionales</taxon>
        <taxon>Vibrionaceae</taxon>
        <taxon>Vibrio</taxon>
    </lineage>
</organism>
<feature type="transmembrane region" description="Helical" evidence="1">
    <location>
        <begin position="37"/>
        <end position="58"/>
    </location>
</feature>
<dbReference type="AlphaFoldDB" id="A0A1C3IX04"/>
<gene>
    <name evidence="2" type="ORF">BCV19_24295</name>
    <name evidence="3" type="ORF">CWO36_23425</name>
</gene>
<reference evidence="2" key="4">
    <citation type="journal article" date="2018" name="Nature">
        <title>A major lineage of non-tailed dsDNA viruses as unrecognized killers of marine bacteria.</title>
        <authorList>
            <person name="Kauffman K.M."/>
            <person name="Hussain F.A."/>
            <person name="Yang J."/>
            <person name="Arevalo P."/>
            <person name="Brown J.M."/>
            <person name="Chang W.K."/>
            <person name="VanInsberghe D."/>
            <person name="Elsherbini J."/>
            <person name="Sharma R.S."/>
            <person name="Cutler M.B."/>
            <person name="Kelly L."/>
            <person name="Polz M.F."/>
        </authorList>
    </citation>
    <scope>NUCLEOTIDE SEQUENCE</scope>
    <source>
        <strain evidence="2">10N.286.54.F3</strain>
    </source>
</reference>
<reference evidence="2" key="2">
    <citation type="submission" date="2016-07" db="EMBL/GenBank/DDBJ databases">
        <authorList>
            <person name="Wan K."/>
            <person name="Booth B."/>
            <person name="Spirohn K."/>
            <person name="Hao T."/>
            <person name="Hu Y."/>
            <person name="Calderwood M."/>
            <person name="Hill D."/>
            <person name="Mohr S."/>
            <person name="Vidal M."/>
            <person name="Celniker S."/>
            <person name="Perrimon N."/>
        </authorList>
    </citation>
    <scope>NUCLEOTIDE SEQUENCE</scope>
    <source>
        <strain evidence="2">10N.286.54.F3</strain>
    </source>
</reference>
<evidence type="ECO:0000313" key="4">
    <source>
        <dbReference type="Proteomes" id="UP000235405"/>
    </source>
</evidence>
<name>A0A1C3IX04_VIBSP</name>